<sequence>MRLTINEREKGYIEELIWDDFKKVANLANEKDIIKADSIEITKDNKYEQIIIAKQRT</sequence>
<evidence type="ECO:0000313" key="1">
    <source>
        <dbReference type="EMBL" id="SHJ33632.1"/>
    </source>
</evidence>
<reference evidence="1 2" key="1">
    <citation type="submission" date="2016-11" db="EMBL/GenBank/DDBJ databases">
        <authorList>
            <person name="Jaros S."/>
            <person name="Januszkiewicz K."/>
            <person name="Wedrychowicz H."/>
        </authorList>
    </citation>
    <scope>NUCLEOTIDE SEQUENCE [LARGE SCALE GENOMIC DNA]</scope>
    <source>
        <strain evidence="1 2">DSM 19022</strain>
    </source>
</reference>
<gene>
    <name evidence="1" type="ORF">SAMN02745176_03249</name>
</gene>
<dbReference type="EMBL" id="FQZS01000032">
    <property type="protein sequence ID" value="SHJ33632.1"/>
    <property type="molecule type" value="Genomic_DNA"/>
</dbReference>
<organism evidence="1 2">
    <name type="scientific">Lutispora thermophila DSM 19022</name>
    <dbReference type="NCBI Taxonomy" id="1122184"/>
    <lineage>
        <taxon>Bacteria</taxon>
        <taxon>Bacillati</taxon>
        <taxon>Bacillota</taxon>
        <taxon>Clostridia</taxon>
        <taxon>Lutisporales</taxon>
        <taxon>Lutisporaceae</taxon>
        <taxon>Lutispora</taxon>
    </lineage>
</organism>
<accession>A0A1M6IGS6</accession>
<protein>
    <submittedName>
        <fullName evidence="1">Uncharacterized protein</fullName>
    </submittedName>
</protein>
<dbReference type="AlphaFoldDB" id="A0A1M6IGS6"/>
<proteinExistence type="predicted"/>
<evidence type="ECO:0000313" key="2">
    <source>
        <dbReference type="Proteomes" id="UP000184442"/>
    </source>
</evidence>
<dbReference type="Proteomes" id="UP000184442">
    <property type="component" value="Unassembled WGS sequence"/>
</dbReference>
<keyword evidence="2" id="KW-1185">Reference proteome</keyword>
<name>A0A1M6IGS6_9FIRM</name>